<keyword evidence="2" id="KW-0805">Transcription regulation</keyword>
<dbReference type="InterPro" id="IPR036390">
    <property type="entry name" value="WH_DNA-bd_sf"/>
</dbReference>
<dbReference type="PANTHER" id="PTHR30126:SF91">
    <property type="entry name" value="LYSR FAMILY TRANSCRIPTIONAL REGULATOR"/>
    <property type="match status" value="1"/>
</dbReference>
<dbReference type="Proteomes" id="UP001157439">
    <property type="component" value="Unassembled WGS sequence"/>
</dbReference>
<reference evidence="6 7" key="1">
    <citation type="journal article" date="2014" name="Int. J. Syst. Evol. Microbiol.">
        <title>Complete genome sequence of Corynebacterium casei LMG S-19264T (=DSM 44701T), isolated from a smear-ripened cheese.</title>
        <authorList>
            <consortium name="US DOE Joint Genome Institute (JGI-PGF)"/>
            <person name="Walter F."/>
            <person name="Albersmeier A."/>
            <person name="Kalinowski J."/>
            <person name="Ruckert C."/>
        </authorList>
    </citation>
    <scope>NUCLEOTIDE SEQUENCE [LARGE SCALE GENOMIC DNA]</scope>
    <source>
        <strain evidence="6 7">NBRC 112785</strain>
    </source>
</reference>
<evidence type="ECO:0000313" key="6">
    <source>
        <dbReference type="EMBL" id="GLS84287.1"/>
    </source>
</evidence>
<dbReference type="AlphaFoldDB" id="A0AA37WXF1"/>
<dbReference type="InterPro" id="IPR005119">
    <property type="entry name" value="LysR_subst-bd"/>
</dbReference>
<name>A0AA37WXF1_9GAMM</name>
<dbReference type="SUPFAM" id="SSF53850">
    <property type="entry name" value="Periplasmic binding protein-like II"/>
    <property type="match status" value="1"/>
</dbReference>
<dbReference type="GO" id="GO:0003700">
    <property type="term" value="F:DNA-binding transcription factor activity"/>
    <property type="evidence" value="ECO:0007669"/>
    <property type="project" value="InterPro"/>
</dbReference>
<dbReference type="InterPro" id="IPR000847">
    <property type="entry name" value="LysR_HTH_N"/>
</dbReference>
<dbReference type="PROSITE" id="PS50931">
    <property type="entry name" value="HTH_LYSR"/>
    <property type="match status" value="1"/>
</dbReference>
<comment type="caution">
    <text evidence="6">The sequence shown here is derived from an EMBL/GenBank/DDBJ whole genome shotgun (WGS) entry which is preliminary data.</text>
</comment>
<dbReference type="PANTHER" id="PTHR30126">
    <property type="entry name" value="HTH-TYPE TRANSCRIPTIONAL REGULATOR"/>
    <property type="match status" value="1"/>
</dbReference>
<dbReference type="RefSeq" id="WP_095498226.1">
    <property type="nucleotide sequence ID" value="NZ_BSPO01000003.1"/>
</dbReference>
<keyword evidence="4" id="KW-0804">Transcription</keyword>
<evidence type="ECO:0000256" key="2">
    <source>
        <dbReference type="ARBA" id="ARBA00023015"/>
    </source>
</evidence>
<accession>A0AA37WXF1</accession>
<comment type="similarity">
    <text evidence="1">Belongs to the LysR transcriptional regulatory family.</text>
</comment>
<keyword evidence="3" id="KW-0238">DNA-binding</keyword>
<protein>
    <submittedName>
        <fullName evidence="6">LysR family transcriptional regulator</fullName>
    </submittedName>
</protein>
<evidence type="ECO:0000259" key="5">
    <source>
        <dbReference type="PROSITE" id="PS50931"/>
    </source>
</evidence>
<dbReference type="GO" id="GO:0000976">
    <property type="term" value="F:transcription cis-regulatory region binding"/>
    <property type="evidence" value="ECO:0007669"/>
    <property type="project" value="TreeGrafter"/>
</dbReference>
<dbReference type="Pfam" id="PF00126">
    <property type="entry name" value="HTH_1"/>
    <property type="match status" value="1"/>
</dbReference>
<evidence type="ECO:0000256" key="1">
    <source>
        <dbReference type="ARBA" id="ARBA00009437"/>
    </source>
</evidence>
<keyword evidence="7" id="KW-1185">Reference proteome</keyword>
<dbReference type="SUPFAM" id="SSF46785">
    <property type="entry name" value="Winged helix' DNA-binding domain"/>
    <property type="match status" value="1"/>
</dbReference>
<dbReference type="EMBL" id="BSPO01000003">
    <property type="protein sequence ID" value="GLS84287.1"/>
    <property type="molecule type" value="Genomic_DNA"/>
</dbReference>
<dbReference type="InterPro" id="IPR036388">
    <property type="entry name" value="WH-like_DNA-bd_sf"/>
</dbReference>
<feature type="domain" description="HTH lysR-type" evidence="5">
    <location>
        <begin position="3"/>
        <end position="61"/>
    </location>
</feature>
<dbReference type="Gene3D" id="3.40.190.290">
    <property type="match status" value="1"/>
</dbReference>
<gene>
    <name evidence="6" type="ORF">GCM10007894_22640</name>
</gene>
<proteinExistence type="inferred from homology"/>
<sequence length="304" mass="33867">MIVTAERMLTLLAIVEQGSFSLAAKHLNKSTSAVSQVIAHLETDLGIELFHRISGKPPELTDAGRSIYLHCLEIIPRLESLETRALAFQRGQERTLRMGIHPYAMTANVTQLLQQLVETYPAVELKLLDSDDFDVESALVKQQLDIIIRPAPYSQPAGVESAECGSQQWRLVASAQHPLASVRGELTRLDLNQYIQIIDVAGHSVNEELLKSIRFGTNLISCVDFNQRLALLRQGVGYAVMPDHVINPLIDAGELVALRCEFIDFNTVVWPVEVSWLSLGPAGSWFVEQLTELHQHDLTNKKDD</sequence>
<dbReference type="Gene3D" id="1.10.10.10">
    <property type="entry name" value="Winged helix-like DNA-binding domain superfamily/Winged helix DNA-binding domain"/>
    <property type="match status" value="1"/>
</dbReference>
<evidence type="ECO:0000313" key="7">
    <source>
        <dbReference type="Proteomes" id="UP001157439"/>
    </source>
</evidence>
<evidence type="ECO:0000256" key="4">
    <source>
        <dbReference type="ARBA" id="ARBA00023163"/>
    </source>
</evidence>
<organism evidence="6 7">
    <name type="scientific">Paraferrimonas haliotis</name>
    <dbReference type="NCBI Taxonomy" id="2013866"/>
    <lineage>
        <taxon>Bacteria</taxon>
        <taxon>Pseudomonadati</taxon>
        <taxon>Pseudomonadota</taxon>
        <taxon>Gammaproteobacteria</taxon>
        <taxon>Alteromonadales</taxon>
        <taxon>Ferrimonadaceae</taxon>
        <taxon>Paraferrimonas</taxon>
    </lineage>
</organism>
<dbReference type="Pfam" id="PF03466">
    <property type="entry name" value="LysR_substrate"/>
    <property type="match status" value="1"/>
</dbReference>
<evidence type="ECO:0000256" key="3">
    <source>
        <dbReference type="ARBA" id="ARBA00023125"/>
    </source>
</evidence>
<dbReference type="CDD" id="cd05466">
    <property type="entry name" value="PBP2_LTTR_substrate"/>
    <property type="match status" value="1"/>
</dbReference>